<organism evidence="1 2">
    <name type="scientific">Parasulfitobacter algicola</name>
    <dbReference type="NCBI Taxonomy" id="2614809"/>
    <lineage>
        <taxon>Bacteria</taxon>
        <taxon>Pseudomonadati</taxon>
        <taxon>Pseudomonadota</taxon>
        <taxon>Alphaproteobacteria</taxon>
        <taxon>Rhodobacterales</taxon>
        <taxon>Roseobacteraceae</taxon>
        <taxon>Parasulfitobacter</taxon>
    </lineage>
</organism>
<dbReference type="InterPro" id="IPR013785">
    <property type="entry name" value="Aldolase_TIM"/>
</dbReference>
<dbReference type="Proteomes" id="UP000777935">
    <property type="component" value="Unassembled WGS sequence"/>
</dbReference>
<sequence>MLDKAKNDIRKTEVFCFDPELIVEITSVCDLNCPGCYSPTLRTTEKPEITLAQHPDMFMQPAALAKALSNLNPTPRSLSLRGGEPSRHPLLADLIRVSADVCETVWVETHARWLAVNDDRRRDWIQTFKQTNAIVKVSFDKMHHLRTDILRDITDVLEAEDLRWMIAITEPDQASFQKTRNRCDWVEDHRITFQEFVTDHRLLVSPPLGTLSVAGRLQTQPTSHFE</sequence>
<name>A0ABX2IXL7_9RHOB</name>
<evidence type="ECO:0000313" key="1">
    <source>
        <dbReference type="EMBL" id="NSX55807.1"/>
    </source>
</evidence>
<gene>
    <name evidence="1" type="ORF">HRQ87_13450</name>
</gene>
<dbReference type="EMBL" id="JABUFE010000008">
    <property type="protein sequence ID" value="NSX55807.1"/>
    <property type="molecule type" value="Genomic_DNA"/>
</dbReference>
<dbReference type="Pfam" id="PF13353">
    <property type="entry name" value="Fer4_12"/>
    <property type="match status" value="1"/>
</dbReference>
<dbReference type="RefSeq" id="WP_174138962.1">
    <property type="nucleotide sequence ID" value="NZ_JABUFE010000008.1"/>
</dbReference>
<dbReference type="Gene3D" id="3.20.20.70">
    <property type="entry name" value="Aldolase class I"/>
    <property type="match status" value="1"/>
</dbReference>
<keyword evidence="2" id="KW-1185">Reference proteome</keyword>
<accession>A0ABX2IXL7</accession>
<reference evidence="1 2" key="1">
    <citation type="submission" date="2020-06" db="EMBL/GenBank/DDBJ databases">
        <title>Sulfitobacter algicola sp. nov., isolated from green algae.</title>
        <authorList>
            <person name="Wang C."/>
        </authorList>
    </citation>
    <scope>NUCLEOTIDE SEQUENCE [LARGE SCALE GENOMIC DNA]</scope>
    <source>
        <strain evidence="1 2">1151</strain>
    </source>
</reference>
<proteinExistence type="predicted"/>
<dbReference type="SUPFAM" id="SSF102114">
    <property type="entry name" value="Radical SAM enzymes"/>
    <property type="match status" value="1"/>
</dbReference>
<evidence type="ECO:0000313" key="2">
    <source>
        <dbReference type="Proteomes" id="UP000777935"/>
    </source>
</evidence>
<protein>
    <submittedName>
        <fullName evidence="1">4Fe-4S cluster-binding domain-containing protein</fullName>
    </submittedName>
</protein>
<dbReference type="InterPro" id="IPR058240">
    <property type="entry name" value="rSAM_sf"/>
</dbReference>
<comment type="caution">
    <text evidence="1">The sequence shown here is derived from an EMBL/GenBank/DDBJ whole genome shotgun (WGS) entry which is preliminary data.</text>
</comment>